<dbReference type="InterPro" id="IPR035542">
    <property type="entry name" value="CRIP"/>
</dbReference>
<evidence type="ECO:0000256" key="6">
    <source>
        <dbReference type="ARBA" id="ARBA00023110"/>
    </source>
</evidence>
<accession>A0A4P9XAK9</accession>
<comment type="subcellular location">
    <subcellularLocation>
        <location evidence="3 10">Nucleus</location>
    </subcellularLocation>
</comment>
<evidence type="ECO:0000256" key="9">
    <source>
        <dbReference type="PROSITE-ProRule" id="PRU00176"/>
    </source>
</evidence>
<evidence type="ECO:0000256" key="10">
    <source>
        <dbReference type="RuleBase" id="RU365081"/>
    </source>
</evidence>
<evidence type="ECO:0000256" key="3">
    <source>
        <dbReference type="ARBA" id="ARBA00004123"/>
    </source>
</evidence>
<gene>
    <name evidence="14" type="ORF">CXG81DRAFT_24942</name>
</gene>
<feature type="domain" description="RRM" evidence="13">
    <location>
        <begin position="317"/>
        <end position="395"/>
    </location>
</feature>
<evidence type="ECO:0000256" key="11">
    <source>
        <dbReference type="SAM" id="MobiDB-lite"/>
    </source>
</evidence>
<dbReference type="AlphaFoldDB" id="A0A4P9XAK9"/>
<dbReference type="PANTHER" id="PTHR45843">
    <property type="entry name" value="PEPTIDYL-PROLYL CIS-TRANS ISOMERASE-LIKE 4"/>
    <property type="match status" value="1"/>
</dbReference>
<dbReference type="Pfam" id="PF00076">
    <property type="entry name" value="RRM_1"/>
    <property type="match status" value="1"/>
</dbReference>
<dbReference type="OrthoDB" id="2083at2759"/>
<keyword evidence="6 10" id="KW-0697">Rotamase</keyword>
<dbReference type="Proteomes" id="UP000274922">
    <property type="component" value="Unassembled WGS sequence"/>
</dbReference>
<feature type="region of interest" description="Disordered" evidence="11">
    <location>
        <begin position="401"/>
        <end position="459"/>
    </location>
</feature>
<evidence type="ECO:0000313" key="15">
    <source>
        <dbReference type="Proteomes" id="UP000274922"/>
    </source>
</evidence>
<evidence type="ECO:0000256" key="4">
    <source>
        <dbReference type="ARBA" id="ARBA00010739"/>
    </source>
</evidence>
<dbReference type="EC" id="5.2.1.8" evidence="10"/>
<organism evidence="14 15">
    <name type="scientific">Caulochytrium protostelioides</name>
    <dbReference type="NCBI Taxonomy" id="1555241"/>
    <lineage>
        <taxon>Eukaryota</taxon>
        <taxon>Fungi</taxon>
        <taxon>Fungi incertae sedis</taxon>
        <taxon>Chytridiomycota</taxon>
        <taxon>Chytridiomycota incertae sedis</taxon>
        <taxon>Chytridiomycetes</taxon>
        <taxon>Caulochytriales</taxon>
        <taxon>Caulochytriaceae</taxon>
        <taxon>Caulochytrium</taxon>
    </lineage>
</organism>
<evidence type="ECO:0000259" key="13">
    <source>
        <dbReference type="PROSITE" id="PS50102"/>
    </source>
</evidence>
<protein>
    <recommendedName>
        <fullName evidence="10">Peptidyl-prolyl cis-trans isomerase</fullName>
        <shortName evidence="10">PPIase</shortName>
        <ecNumber evidence="10">5.2.1.8</ecNumber>
    </recommendedName>
</protein>
<evidence type="ECO:0000256" key="2">
    <source>
        <dbReference type="ARBA" id="ARBA00002388"/>
    </source>
</evidence>
<dbReference type="EMBL" id="ML014144">
    <property type="protein sequence ID" value="RKP02398.1"/>
    <property type="molecule type" value="Genomic_DNA"/>
</dbReference>
<comment type="catalytic activity">
    <reaction evidence="1 10">
        <text>[protein]-peptidylproline (omega=180) = [protein]-peptidylproline (omega=0)</text>
        <dbReference type="Rhea" id="RHEA:16237"/>
        <dbReference type="Rhea" id="RHEA-COMP:10747"/>
        <dbReference type="Rhea" id="RHEA-COMP:10748"/>
        <dbReference type="ChEBI" id="CHEBI:83833"/>
        <dbReference type="ChEBI" id="CHEBI:83834"/>
        <dbReference type="EC" id="5.2.1.8"/>
    </reaction>
</comment>
<dbReference type="InterPro" id="IPR000504">
    <property type="entry name" value="RRM_dom"/>
</dbReference>
<dbReference type="InterPro" id="IPR035979">
    <property type="entry name" value="RBD_domain_sf"/>
</dbReference>
<dbReference type="InterPro" id="IPR029000">
    <property type="entry name" value="Cyclophilin-like_dom_sf"/>
</dbReference>
<evidence type="ECO:0000313" key="14">
    <source>
        <dbReference type="EMBL" id="RKP02398.1"/>
    </source>
</evidence>
<reference evidence="15" key="1">
    <citation type="journal article" date="2018" name="Nat. Microbiol.">
        <title>Leveraging single-cell genomics to expand the fungal tree of life.</title>
        <authorList>
            <person name="Ahrendt S.R."/>
            <person name="Quandt C.A."/>
            <person name="Ciobanu D."/>
            <person name="Clum A."/>
            <person name="Salamov A."/>
            <person name="Andreopoulos B."/>
            <person name="Cheng J.F."/>
            <person name="Woyke T."/>
            <person name="Pelin A."/>
            <person name="Henrissat B."/>
            <person name="Reynolds N.K."/>
            <person name="Benny G.L."/>
            <person name="Smith M.E."/>
            <person name="James T.Y."/>
            <person name="Grigoriev I.V."/>
        </authorList>
    </citation>
    <scope>NUCLEOTIDE SEQUENCE [LARGE SCALE GENOMIC DNA]</scope>
    <source>
        <strain evidence="15">ATCC 52028</strain>
    </source>
</reference>
<feature type="region of interest" description="Disordered" evidence="11">
    <location>
        <begin position="209"/>
        <end position="290"/>
    </location>
</feature>
<name>A0A4P9XAK9_9FUNG</name>
<evidence type="ECO:0000256" key="5">
    <source>
        <dbReference type="ARBA" id="ARBA00022884"/>
    </source>
</evidence>
<dbReference type="SMART" id="SM00360">
    <property type="entry name" value="RRM"/>
    <property type="match status" value="1"/>
</dbReference>
<dbReference type="PANTHER" id="PTHR45843:SF1">
    <property type="entry name" value="PEPTIDYL-PROLYL CIS-TRANS ISOMERASE-LIKE 4"/>
    <property type="match status" value="1"/>
</dbReference>
<dbReference type="InterPro" id="IPR002130">
    <property type="entry name" value="Cyclophilin-type_PPIase_dom"/>
</dbReference>
<dbReference type="SUPFAM" id="SSF54928">
    <property type="entry name" value="RNA-binding domain, RBD"/>
    <property type="match status" value="1"/>
</dbReference>
<dbReference type="PROSITE" id="PS50072">
    <property type="entry name" value="CSA_PPIASE_2"/>
    <property type="match status" value="1"/>
</dbReference>
<feature type="compositionally biased region" description="Pro residues" evidence="11">
    <location>
        <begin position="214"/>
        <end position="223"/>
    </location>
</feature>
<dbReference type="InterPro" id="IPR012677">
    <property type="entry name" value="Nucleotide-bd_a/b_plait_sf"/>
</dbReference>
<evidence type="ECO:0000256" key="8">
    <source>
        <dbReference type="ARBA" id="ARBA00023242"/>
    </source>
</evidence>
<dbReference type="Gene3D" id="2.40.100.10">
    <property type="entry name" value="Cyclophilin-like"/>
    <property type="match status" value="1"/>
</dbReference>
<dbReference type="GO" id="GO:0003755">
    <property type="term" value="F:peptidyl-prolyl cis-trans isomerase activity"/>
    <property type="evidence" value="ECO:0007669"/>
    <property type="project" value="UniProtKB-UniRule"/>
</dbReference>
<feature type="compositionally biased region" description="Low complexity" evidence="11">
    <location>
        <begin position="277"/>
        <end position="289"/>
    </location>
</feature>
<evidence type="ECO:0000256" key="7">
    <source>
        <dbReference type="ARBA" id="ARBA00023235"/>
    </source>
</evidence>
<evidence type="ECO:0000256" key="1">
    <source>
        <dbReference type="ARBA" id="ARBA00000971"/>
    </source>
</evidence>
<dbReference type="SUPFAM" id="SSF50891">
    <property type="entry name" value="Cyclophilin-like"/>
    <property type="match status" value="1"/>
</dbReference>
<dbReference type="PRINTS" id="PR00153">
    <property type="entry name" value="CSAPPISMRASE"/>
</dbReference>
<keyword evidence="7 10" id="KW-0413">Isomerase</keyword>
<comment type="similarity">
    <text evidence="4 10">Belongs to the cyclophilin-type PPIase family. PPIL4 subfamily.</text>
</comment>
<sequence>MSVLLETTAGVLVIDLDVDACPRSAENFLALCRLKAYHYSPVHRVDPGFACHWGSVPQYAPGAVGHCVWGLLDAAATSHTAAGHAAAGHAGRIPDVDRAALQAVLRAPPAASTFFEPEIAAGLTFAQRGTVAWTTTRTAADVPAASSQFFITLADGLRHLDGKQAAFGRVVEGWDVLDAIGAAVCDAKEQRPYVDIRITHAFVLHDPFRARTSSPPPPSPTLPTCPGTTGLRWTDDWPASPEPSPAMLRHVRLAPGDDDAEDDAAKSGRPEADAEADAAATPEQAAARQRALEAEAHALTLEMVGDLPSADVVPPENVLFVCQLNAATVSADLALIFSRFGHVAHCDVVRDRATQRSLGYAFIGFADRAAAEAAYLKMDGALVDDRRIRVDFSQSVSRLRDAAERPGHGARARFGGSDRLQRRGAYRADARDDAAAAAAPSRAEPSSERSSRHAHRSSR</sequence>
<dbReference type="Gene3D" id="3.30.70.330">
    <property type="match status" value="1"/>
</dbReference>
<feature type="compositionally biased region" description="Low complexity" evidence="11">
    <location>
        <begin position="435"/>
        <end position="444"/>
    </location>
</feature>
<keyword evidence="5 9" id="KW-0694">RNA-binding</keyword>
<dbReference type="STRING" id="1555241.A0A4P9XAK9"/>
<comment type="function">
    <text evidence="2 10">PPIases accelerate the folding of proteins. It catalyzes the cis-trans isomerization of proline imidic peptide bonds in oligopeptides.</text>
</comment>
<dbReference type="Pfam" id="PF00160">
    <property type="entry name" value="Pro_isomerase"/>
    <property type="match status" value="1"/>
</dbReference>
<dbReference type="GO" id="GO:0003723">
    <property type="term" value="F:RNA binding"/>
    <property type="evidence" value="ECO:0007669"/>
    <property type="project" value="UniProtKB-UniRule"/>
</dbReference>
<dbReference type="PROSITE" id="PS50102">
    <property type="entry name" value="RRM"/>
    <property type="match status" value="1"/>
</dbReference>
<keyword evidence="8 10" id="KW-0539">Nucleus</keyword>
<dbReference type="GO" id="GO:0005634">
    <property type="term" value="C:nucleus"/>
    <property type="evidence" value="ECO:0007669"/>
    <property type="project" value="UniProtKB-SubCell"/>
</dbReference>
<proteinExistence type="inferred from homology"/>
<keyword evidence="15" id="KW-1185">Reference proteome</keyword>
<feature type="compositionally biased region" description="Basic and acidic residues" evidence="11">
    <location>
        <begin position="263"/>
        <end position="272"/>
    </location>
</feature>
<feature type="domain" description="PPIase cyclophilin-type" evidence="12">
    <location>
        <begin position="6"/>
        <end position="203"/>
    </location>
</feature>
<evidence type="ECO:0000259" key="12">
    <source>
        <dbReference type="PROSITE" id="PS50072"/>
    </source>
</evidence>